<evidence type="ECO:0008006" key="4">
    <source>
        <dbReference type="Google" id="ProtNLM"/>
    </source>
</evidence>
<dbReference type="InterPro" id="IPR032675">
    <property type="entry name" value="LRR_dom_sf"/>
</dbReference>
<accession>A0A9N9RH05</accession>
<dbReference type="Proteomes" id="UP001153714">
    <property type="component" value="Chromosome 8"/>
</dbReference>
<proteinExistence type="predicted"/>
<organism evidence="2 3">
    <name type="scientific">Diatraea saccharalis</name>
    <name type="common">sugarcane borer</name>
    <dbReference type="NCBI Taxonomy" id="40085"/>
    <lineage>
        <taxon>Eukaryota</taxon>
        <taxon>Metazoa</taxon>
        <taxon>Ecdysozoa</taxon>
        <taxon>Arthropoda</taxon>
        <taxon>Hexapoda</taxon>
        <taxon>Insecta</taxon>
        <taxon>Pterygota</taxon>
        <taxon>Neoptera</taxon>
        <taxon>Endopterygota</taxon>
        <taxon>Lepidoptera</taxon>
        <taxon>Glossata</taxon>
        <taxon>Ditrysia</taxon>
        <taxon>Pyraloidea</taxon>
        <taxon>Crambidae</taxon>
        <taxon>Crambinae</taxon>
        <taxon>Diatraea</taxon>
    </lineage>
</organism>
<dbReference type="PANTHER" id="PTHR46984:SF1">
    <property type="entry name" value="LEUCINE-RICH REPEAT-CONTAINING PROTEIN 71"/>
    <property type="match status" value="1"/>
</dbReference>
<dbReference type="EMBL" id="OU893339">
    <property type="protein sequence ID" value="CAG9796178.1"/>
    <property type="molecule type" value="Genomic_DNA"/>
</dbReference>
<sequence>MDTEEKQKPPSPFQFDMFLPWACHQLQLKENLNLRKIQTDNIAITGTDRLKSKTKSRTDPDFFFQQEDQDSPQTLTASRRHSDIQVIAIYDTADHLIKLQFQNNKKIPRLIFKIINLIIKYYEFLNNITINRGIDEYTLYEIGKFLPYSNITDICLDNTFLEEGNYHLLLENRSMLRYLSLRRCSINDNVIERLATTLMYPNAGSRSLSILNLASNRITDVGAKYLAGALRSNRQLSYLNLADNSITDIGASCILDSLLKFPLTFTELIASRSRQMNYLKEKNDHILRIVKGLQIGELDKRINKRKLTKPQTASAKTRTERESLSKLAPSSKSLTNINQALIEKASNMADNLLGAFTDPYDKQNTKAKDAIVYCHGNNSLCSLNIAYNNLSYVTLKKLLAVLIYQREMGRKPKGLINVTIEGNNMPVYCGEFDQINNIIRVGLMSVNRRISGGKKRSPAKPGMR</sequence>
<dbReference type="Pfam" id="PF13516">
    <property type="entry name" value="LRR_6"/>
    <property type="match status" value="2"/>
</dbReference>
<evidence type="ECO:0000256" key="1">
    <source>
        <dbReference type="SAM" id="MobiDB-lite"/>
    </source>
</evidence>
<name>A0A9N9RH05_9NEOP</name>
<keyword evidence="3" id="KW-1185">Reference proteome</keyword>
<dbReference type="InterPro" id="IPR053040">
    <property type="entry name" value="LRR-containing_protein_71"/>
</dbReference>
<feature type="region of interest" description="Disordered" evidence="1">
    <location>
        <begin position="306"/>
        <end position="328"/>
    </location>
</feature>
<dbReference type="PANTHER" id="PTHR46984">
    <property type="entry name" value="LEUCINE-RICH REPEAT-CONTAINING PROTEIN 71"/>
    <property type="match status" value="1"/>
</dbReference>
<dbReference type="Gene3D" id="3.80.10.10">
    <property type="entry name" value="Ribonuclease Inhibitor"/>
    <property type="match status" value="1"/>
</dbReference>
<dbReference type="PROSITE" id="PS51450">
    <property type="entry name" value="LRR"/>
    <property type="match status" value="1"/>
</dbReference>
<gene>
    <name evidence="2" type="ORF">DIATSA_LOCUS13384</name>
</gene>
<evidence type="ECO:0000313" key="2">
    <source>
        <dbReference type="EMBL" id="CAG9796178.1"/>
    </source>
</evidence>
<protein>
    <recommendedName>
        <fullName evidence="4">Leucine-rich repeat-containing protein 71</fullName>
    </recommendedName>
</protein>
<reference evidence="2" key="2">
    <citation type="submission" date="2022-10" db="EMBL/GenBank/DDBJ databases">
        <authorList>
            <consortium name="ENA_rothamsted_submissions"/>
            <consortium name="culmorum"/>
            <person name="King R."/>
        </authorList>
    </citation>
    <scope>NUCLEOTIDE SEQUENCE</scope>
</reference>
<evidence type="ECO:0000313" key="3">
    <source>
        <dbReference type="Proteomes" id="UP001153714"/>
    </source>
</evidence>
<dbReference type="SMART" id="SM00368">
    <property type="entry name" value="LRR_RI"/>
    <property type="match status" value="3"/>
</dbReference>
<dbReference type="AlphaFoldDB" id="A0A9N9RH05"/>
<dbReference type="OrthoDB" id="120976at2759"/>
<reference evidence="2" key="1">
    <citation type="submission" date="2021-12" db="EMBL/GenBank/DDBJ databases">
        <authorList>
            <person name="King R."/>
        </authorList>
    </citation>
    <scope>NUCLEOTIDE SEQUENCE</scope>
</reference>
<dbReference type="InterPro" id="IPR001611">
    <property type="entry name" value="Leu-rich_rpt"/>
</dbReference>
<dbReference type="SUPFAM" id="SSF52047">
    <property type="entry name" value="RNI-like"/>
    <property type="match status" value="1"/>
</dbReference>